<dbReference type="RefSeq" id="WP_286355347.1">
    <property type="nucleotide sequence ID" value="NZ_AP027079.1"/>
</dbReference>
<evidence type="ECO:0000256" key="1">
    <source>
        <dbReference type="SAM" id="MobiDB-lite"/>
    </source>
</evidence>
<sequence>MAHIAPLGITCVTIDAFYYALIETDWALSRRLETGLEGVSARDSRSDSVGRSGLPEEQDHKG</sequence>
<evidence type="ECO:0000313" key="2">
    <source>
        <dbReference type="EMBL" id="BDU68711.1"/>
    </source>
</evidence>
<keyword evidence="3" id="KW-1185">Reference proteome</keyword>
<feature type="region of interest" description="Disordered" evidence="1">
    <location>
        <begin position="36"/>
        <end position="62"/>
    </location>
</feature>
<reference evidence="3" key="1">
    <citation type="journal article" date="2023" name="Int. J. Syst. Evol. Microbiol.">
        <title>Mesoterricola silvestris gen. nov., sp. nov., Mesoterricola sediminis sp. nov., Geothrix oryzae sp. nov., Geothrix edaphica sp. nov., Geothrix rubra sp. nov., and Geothrix limicola sp. nov., six novel members of Acidobacteriota isolated from soils.</title>
        <authorList>
            <person name="Itoh H."/>
            <person name="Sugisawa Y."/>
            <person name="Mise K."/>
            <person name="Xu Z."/>
            <person name="Kuniyasu M."/>
            <person name="Ushijima N."/>
            <person name="Kawano K."/>
            <person name="Kobayashi E."/>
            <person name="Shiratori Y."/>
            <person name="Masuda Y."/>
            <person name="Senoo K."/>
        </authorList>
    </citation>
    <scope>NUCLEOTIDE SEQUENCE [LARGE SCALE GENOMIC DNA]</scope>
    <source>
        <strain evidence="3">Red222</strain>
    </source>
</reference>
<protein>
    <submittedName>
        <fullName evidence="2">Uncharacterized protein</fullName>
    </submittedName>
</protein>
<dbReference type="EMBL" id="AP027079">
    <property type="protein sequence ID" value="BDU68711.1"/>
    <property type="molecule type" value="Genomic_DNA"/>
</dbReference>
<accession>A0ABM8DP28</accession>
<organism evidence="2 3">
    <name type="scientific">Geothrix oryzae</name>
    <dbReference type="NCBI Taxonomy" id="2927975"/>
    <lineage>
        <taxon>Bacteria</taxon>
        <taxon>Pseudomonadati</taxon>
        <taxon>Acidobacteriota</taxon>
        <taxon>Holophagae</taxon>
        <taxon>Holophagales</taxon>
        <taxon>Holophagaceae</taxon>
        <taxon>Geothrix</taxon>
    </lineage>
</organism>
<name>A0ABM8DP28_9BACT</name>
<proteinExistence type="predicted"/>
<evidence type="ECO:0000313" key="3">
    <source>
        <dbReference type="Proteomes" id="UP001242010"/>
    </source>
</evidence>
<dbReference type="Proteomes" id="UP001242010">
    <property type="component" value="Chromosome"/>
</dbReference>
<feature type="compositionally biased region" description="Basic and acidic residues" evidence="1">
    <location>
        <begin position="36"/>
        <end position="48"/>
    </location>
</feature>
<gene>
    <name evidence="2" type="ORF">GETHOR_08120</name>
</gene>